<evidence type="ECO:0000313" key="4">
    <source>
        <dbReference type="Proteomes" id="UP000023351"/>
    </source>
</evidence>
<accession>X8E2L1</accession>
<feature type="chain" id="PRO_5004984359" description="Secreted protein" evidence="2">
    <location>
        <begin position="22"/>
        <end position="378"/>
    </location>
</feature>
<name>X8E2L1_9MYCO</name>
<feature type="region of interest" description="Disordered" evidence="1">
    <location>
        <begin position="17"/>
        <end position="40"/>
    </location>
</feature>
<feature type="signal peptide" evidence="2">
    <location>
        <begin position="1"/>
        <end position="21"/>
    </location>
</feature>
<protein>
    <recommendedName>
        <fullName evidence="5">Secreted protein</fullName>
    </recommendedName>
</protein>
<dbReference type="Proteomes" id="UP000023351">
    <property type="component" value="Unassembled WGS sequence"/>
</dbReference>
<proteinExistence type="predicted"/>
<reference evidence="3 4" key="1">
    <citation type="submission" date="2013-12" db="EMBL/GenBank/DDBJ databases">
        <authorList>
            <person name="Zelazny A."/>
            <person name="Olivier K."/>
            <person name="Holland S."/>
            <person name="Lenaerts A."/>
            <person name="Ordway D."/>
            <person name="DeGroote M.A."/>
            <person name="Parker T."/>
            <person name="Sizemore C."/>
            <person name="Tallon L.J."/>
            <person name="Sadzewicz L.K."/>
            <person name="Sengamalay N."/>
            <person name="Fraser C.M."/>
            <person name="Hine E."/>
            <person name="Shefchek K.A."/>
            <person name="Das S.P."/>
            <person name="Tettelin H."/>
        </authorList>
    </citation>
    <scope>NUCLEOTIDE SEQUENCE [LARGE SCALE GENOMIC DNA]</scope>
    <source>
        <strain evidence="3 4">1513</strain>
    </source>
</reference>
<dbReference type="PATRIC" id="fig|1299321.3.peg.586"/>
<evidence type="ECO:0008006" key="5">
    <source>
        <dbReference type="Google" id="ProtNLM"/>
    </source>
</evidence>
<dbReference type="PROSITE" id="PS51257">
    <property type="entry name" value="PROKAR_LIPOPROTEIN"/>
    <property type="match status" value="1"/>
</dbReference>
<dbReference type="EMBL" id="JAOJ01000001">
    <property type="protein sequence ID" value="EUA74085.1"/>
    <property type="molecule type" value="Genomic_DNA"/>
</dbReference>
<keyword evidence="2" id="KW-0732">Signal</keyword>
<evidence type="ECO:0000313" key="3">
    <source>
        <dbReference type="EMBL" id="EUA74085.1"/>
    </source>
</evidence>
<gene>
    <name evidence="3" type="ORF">I540_0613</name>
</gene>
<evidence type="ECO:0000256" key="1">
    <source>
        <dbReference type="SAM" id="MobiDB-lite"/>
    </source>
</evidence>
<sequence>MRRGTLTATALILLASGCAPKDPAPSPPSGPSSPAPAALEVAVPYTRPAQPPQQSEPLVVQPSRDAQARLSKITAGKLVDSGNFHASRWREDEPMGLDDHISFMTPSGHIICTGGSNWIICYAQSATLPAPPRPAQSPSGNWEPYIEFGDEITYGVAAGNPMLPQKANVLPYGSTLRFGDIECLSARDGITCVNFTSSIGFHLSRDDLTPMRTVDPMPVDSRVEPRTPGNAYCGAVVSNAAIKTAIAALPNSGGLHWMPVGTGDFYTCHDLQLFQAGTNDYDNNHQMPAMPTYVLAFDRGRFVGPVTDHAYPWLRGEVDKSDPTLIHLTVHLIRNDKSANPQFRARLCRRPNQPARFRPTRRSASELIVQRERARRLK</sequence>
<feature type="compositionally biased region" description="Pro residues" evidence="1">
    <location>
        <begin position="22"/>
        <end position="34"/>
    </location>
</feature>
<comment type="caution">
    <text evidence="3">The sequence shown here is derived from an EMBL/GenBank/DDBJ whole genome shotgun (WGS) entry which is preliminary data.</text>
</comment>
<evidence type="ECO:0000256" key="2">
    <source>
        <dbReference type="SAM" id="SignalP"/>
    </source>
</evidence>
<dbReference type="AlphaFoldDB" id="X8E2L1"/>
<organism evidence="3 4">
    <name type="scientific">Mycobacteroides abscessus subsp. bolletii 1513</name>
    <dbReference type="NCBI Taxonomy" id="1299321"/>
    <lineage>
        <taxon>Bacteria</taxon>
        <taxon>Bacillati</taxon>
        <taxon>Actinomycetota</taxon>
        <taxon>Actinomycetes</taxon>
        <taxon>Mycobacteriales</taxon>
        <taxon>Mycobacteriaceae</taxon>
        <taxon>Mycobacteroides</taxon>
        <taxon>Mycobacteroides abscessus</taxon>
    </lineage>
</organism>